<organism evidence="15 16">
    <name type="scientific">Blautia hydrogenotrophica (strain DSM 10507 / JCM 14656 / S5a33)</name>
    <name type="common">Ruminococcus hydrogenotrophicus</name>
    <dbReference type="NCBI Taxonomy" id="476272"/>
    <lineage>
        <taxon>Bacteria</taxon>
        <taxon>Bacillati</taxon>
        <taxon>Bacillota</taxon>
        <taxon>Clostridia</taxon>
        <taxon>Lachnospirales</taxon>
        <taxon>Lachnospiraceae</taxon>
        <taxon>Blautia</taxon>
    </lineage>
</organism>
<dbReference type="HAMAP" id="MF_01398">
    <property type="entry name" value="ATP_synth_b_bprime"/>
    <property type="match status" value="1"/>
</dbReference>
<dbReference type="EMBL" id="ACBZ01000044">
    <property type="protein sequence ID" value="EEG50057.1"/>
    <property type="molecule type" value="Genomic_DNA"/>
</dbReference>
<keyword evidence="14" id="KW-0175">Coiled coil</keyword>
<dbReference type="Proteomes" id="UP000003100">
    <property type="component" value="Unassembled WGS sequence"/>
</dbReference>
<comment type="function">
    <text evidence="10 12">F(1)F(0) ATP synthase produces ATP from ADP in the presence of a proton or sodium gradient. F-type ATPases consist of two structural domains, F(1) containing the extramembraneous catalytic core and F(0) containing the membrane proton channel, linked together by a central stalk and a peripheral stalk. During catalysis, ATP synthesis in the catalytic domain of F(1) is coupled via a rotary mechanism of the central stalk subunits to proton translocation.</text>
</comment>
<evidence type="ECO:0000256" key="7">
    <source>
        <dbReference type="ARBA" id="ARBA00023065"/>
    </source>
</evidence>
<sequence>MIQLNINLLFTIINLLVLYFLMKRFLIGPIMRVMDQRQTMIEEGLENARNSQKEAEELKVKYDENLQHVHVECEAILEDAKKRAQKESERMLQEAQNTAQQIQVKAREDIQREKDQTVKELQTQVAQLALAAAMKVSGDKSSQEQDLELYDQFLKKAGGAYGTDNH</sequence>
<dbReference type="InterPro" id="IPR005864">
    <property type="entry name" value="ATP_synth_F0_bsu_bac"/>
</dbReference>
<feature type="coiled-coil region" evidence="14">
    <location>
        <begin position="41"/>
        <end position="112"/>
    </location>
</feature>
<dbReference type="RefSeq" id="WP_005946788.1">
    <property type="nucleotide sequence ID" value="NZ_CP136423.1"/>
</dbReference>
<reference evidence="15 16" key="1">
    <citation type="submission" date="2009-01" db="EMBL/GenBank/DDBJ databases">
        <authorList>
            <person name="Fulton L."/>
            <person name="Clifton S."/>
            <person name="Fulton B."/>
            <person name="Xu J."/>
            <person name="Minx P."/>
            <person name="Pepin K.H."/>
            <person name="Johnson M."/>
            <person name="Bhonagiri V."/>
            <person name="Nash W.E."/>
            <person name="Mardis E.R."/>
            <person name="Wilson R.K."/>
        </authorList>
    </citation>
    <scope>NUCLEOTIDE SEQUENCE [LARGE SCALE GENOMIC DNA]</scope>
    <source>
        <strain evidence="16">DSM 10507 / JCM 14656 / S5a33</strain>
    </source>
</reference>
<dbReference type="CDD" id="cd06503">
    <property type="entry name" value="ATP-synt_Fo_b"/>
    <property type="match status" value="1"/>
</dbReference>
<evidence type="ECO:0000256" key="5">
    <source>
        <dbReference type="ARBA" id="ARBA00022781"/>
    </source>
</evidence>
<keyword evidence="16" id="KW-1185">Reference proteome</keyword>
<keyword evidence="2 12" id="KW-0813">Transport</keyword>
<dbReference type="Gene3D" id="6.10.250.1580">
    <property type="match status" value="1"/>
</dbReference>
<gene>
    <name evidence="12" type="primary">atpF</name>
    <name evidence="15" type="ORF">RUMHYD_01031</name>
</gene>
<evidence type="ECO:0000313" key="15">
    <source>
        <dbReference type="EMBL" id="EEG50057.1"/>
    </source>
</evidence>
<reference evidence="15 16" key="2">
    <citation type="submission" date="2009-02" db="EMBL/GenBank/DDBJ databases">
        <title>Draft genome sequence of Blautia hydrogenotrophica DSM 10507 (Ruminococcus hydrogenotrophicus DSM 10507).</title>
        <authorList>
            <person name="Sudarsanam P."/>
            <person name="Ley R."/>
            <person name="Guruge J."/>
            <person name="Turnbaugh P.J."/>
            <person name="Mahowald M."/>
            <person name="Liep D."/>
            <person name="Gordon J."/>
        </authorList>
    </citation>
    <scope>NUCLEOTIDE SEQUENCE [LARGE SCALE GENOMIC DNA]</scope>
    <source>
        <strain evidence="16">DSM 10507 / JCM 14656 / S5a33</strain>
    </source>
</reference>
<dbReference type="GO" id="GO:0046933">
    <property type="term" value="F:proton-transporting ATP synthase activity, rotational mechanism"/>
    <property type="evidence" value="ECO:0007669"/>
    <property type="project" value="UniProtKB-UniRule"/>
</dbReference>
<feature type="transmembrane region" description="Helical" evidence="12">
    <location>
        <begin position="6"/>
        <end position="22"/>
    </location>
</feature>
<evidence type="ECO:0000256" key="14">
    <source>
        <dbReference type="SAM" id="Coils"/>
    </source>
</evidence>
<dbReference type="GO" id="GO:0012505">
    <property type="term" value="C:endomembrane system"/>
    <property type="evidence" value="ECO:0007669"/>
    <property type="project" value="UniProtKB-SubCell"/>
</dbReference>
<evidence type="ECO:0000313" key="16">
    <source>
        <dbReference type="Proteomes" id="UP000003100"/>
    </source>
</evidence>
<protein>
    <recommendedName>
        <fullName evidence="12">ATP synthase subunit b</fullName>
    </recommendedName>
    <alternativeName>
        <fullName evidence="12">ATP synthase F(0) sector subunit b</fullName>
    </alternativeName>
    <alternativeName>
        <fullName evidence="12">ATPase subunit I</fullName>
    </alternativeName>
    <alternativeName>
        <fullName evidence="12">F-type ATPase subunit b</fullName>
        <shortName evidence="12">F-ATPase subunit b</shortName>
    </alternativeName>
</protein>
<evidence type="ECO:0000256" key="8">
    <source>
        <dbReference type="ARBA" id="ARBA00023136"/>
    </source>
</evidence>
<dbReference type="InterPro" id="IPR028987">
    <property type="entry name" value="ATP_synth_B-like_membr_sf"/>
</dbReference>
<dbReference type="HOGENOM" id="CLU_079215_4_0_9"/>
<keyword evidence="3 12" id="KW-0138">CF(0)</keyword>
<evidence type="ECO:0000256" key="6">
    <source>
        <dbReference type="ARBA" id="ARBA00022989"/>
    </source>
</evidence>
<dbReference type="GO" id="GO:0045259">
    <property type="term" value="C:proton-transporting ATP synthase complex"/>
    <property type="evidence" value="ECO:0007669"/>
    <property type="project" value="UniProtKB-KW"/>
</dbReference>
<evidence type="ECO:0000256" key="9">
    <source>
        <dbReference type="ARBA" id="ARBA00023310"/>
    </source>
</evidence>
<evidence type="ECO:0000256" key="2">
    <source>
        <dbReference type="ARBA" id="ARBA00022448"/>
    </source>
</evidence>
<comment type="subunit">
    <text evidence="12">F-type ATPases have 2 components, F(1) - the catalytic core - and F(0) - the membrane proton channel. F(1) has five subunits: alpha(3), beta(3), gamma(1), delta(1), epsilon(1). F(0) has three main subunits: a(1), b(2) and c(10-14). The alpha and beta chains form an alternating ring which encloses part of the gamma chain. F(1) is attached to F(0) by a central stalk formed by the gamma and epsilon chains, while a peripheral stalk is formed by the delta and b chains.</text>
</comment>
<dbReference type="GeneID" id="86820320"/>
<dbReference type="PANTHER" id="PTHR33445:SF2">
    <property type="entry name" value="ATP SYNTHASE SUBUNIT B', CHLOROPLASTIC"/>
    <property type="match status" value="1"/>
</dbReference>
<keyword evidence="12" id="KW-1003">Cell membrane</keyword>
<dbReference type="Pfam" id="PF00430">
    <property type="entry name" value="ATP-synt_B"/>
    <property type="match status" value="1"/>
</dbReference>
<dbReference type="PATRIC" id="fig|476272.21.peg.2378"/>
<evidence type="ECO:0000256" key="13">
    <source>
        <dbReference type="RuleBase" id="RU003848"/>
    </source>
</evidence>
<dbReference type="SUPFAM" id="SSF81573">
    <property type="entry name" value="F1F0 ATP synthase subunit B, membrane domain"/>
    <property type="match status" value="1"/>
</dbReference>
<keyword evidence="7 12" id="KW-0406">Ion transport</keyword>
<dbReference type="PANTHER" id="PTHR33445">
    <property type="entry name" value="ATP SYNTHASE SUBUNIT B', CHLOROPLASTIC"/>
    <property type="match status" value="1"/>
</dbReference>
<proteinExistence type="inferred from homology"/>
<dbReference type="InterPro" id="IPR002146">
    <property type="entry name" value="ATP_synth_b/b'su_bac/chlpt"/>
</dbReference>
<evidence type="ECO:0000256" key="1">
    <source>
        <dbReference type="ARBA" id="ARBA00005513"/>
    </source>
</evidence>
<evidence type="ECO:0000256" key="11">
    <source>
        <dbReference type="ARBA" id="ARBA00037847"/>
    </source>
</evidence>
<dbReference type="AlphaFoldDB" id="C0CJL1"/>
<keyword evidence="9 12" id="KW-0066">ATP synthesis</keyword>
<dbReference type="NCBIfam" id="TIGR01144">
    <property type="entry name" value="ATP_synt_b"/>
    <property type="match status" value="1"/>
</dbReference>
<dbReference type="InterPro" id="IPR050059">
    <property type="entry name" value="ATP_synthase_B_chain"/>
</dbReference>
<keyword evidence="4 12" id="KW-0812">Transmembrane</keyword>
<evidence type="ECO:0000256" key="10">
    <source>
        <dbReference type="ARBA" id="ARBA00025198"/>
    </source>
</evidence>
<keyword evidence="6 12" id="KW-1133">Transmembrane helix</keyword>
<evidence type="ECO:0000256" key="12">
    <source>
        <dbReference type="HAMAP-Rule" id="MF_01398"/>
    </source>
</evidence>
<comment type="subcellular location">
    <subcellularLocation>
        <location evidence="12">Cell membrane</location>
        <topology evidence="12">Single-pass membrane protein</topology>
    </subcellularLocation>
    <subcellularLocation>
        <location evidence="11">Endomembrane system</location>
        <topology evidence="11">Single-pass membrane protein</topology>
    </subcellularLocation>
</comment>
<dbReference type="eggNOG" id="COG0711">
    <property type="taxonomic scope" value="Bacteria"/>
</dbReference>
<evidence type="ECO:0000256" key="4">
    <source>
        <dbReference type="ARBA" id="ARBA00022692"/>
    </source>
</evidence>
<accession>C0CJL1</accession>
<keyword evidence="5 12" id="KW-0375">Hydrogen ion transport</keyword>
<name>C0CJL1_BLAHS</name>
<comment type="function">
    <text evidence="12">Component of the F(0) channel, it forms part of the peripheral stalk, linking F(1) to F(0).</text>
</comment>
<evidence type="ECO:0000256" key="3">
    <source>
        <dbReference type="ARBA" id="ARBA00022547"/>
    </source>
</evidence>
<comment type="similarity">
    <text evidence="1 12 13">Belongs to the ATPase B chain family.</text>
</comment>
<dbReference type="GO" id="GO:0005886">
    <property type="term" value="C:plasma membrane"/>
    <property type="evidence" value="ECO:0007669"/>
    <property type="project" value="UniProtKB-SubCell"/>
</dbReference>
<keyword evidence="8 12" id="KW-0472">Membrane</keyword>
<dbReference type="GO" id="GO:0046961">
    <property type="term" value="F:proton-transporting ATPase activity, rotational mechanism"/>
    <property type="evidence" value="ECO:0007669"/>
    <property type="project" value="TreeGrafter"/>
</dbReference>